<proteinExistence type="inferred from homology"/>
<dbReference type="InterPro" id="IPR033749">
    <property type="entry name" value="Polyprenyl_synt_CS"/>
</dbReference>
<gene>
    <name evidence="7" type="ORF">ENV88_04680</name>
</gene>
<organism evidence="7">
    <name type="scientific">Thermofilum pendens</name>
    <dbReference type="NCBI Taxonomy" id="2269"/>
    <lineage>
        <taxon>Archaea</taxon>
        <taxon>Thermoproteota</taxon>
        <taxon>Thermoprotei</taxon>
        <taxon>Thermofilales</taxon>
        <taxon>Thermofilaceae</taxon>
        <taxon>Thermofilum</taxon>
    </lineage>
</organism>
<evidence type="ECO:0008006" key="8">
    <source>
        <dbReference type="Google" id="ProtNLM"/>
    </source>
</evidence>
<accession>A0A7C3WQC3</accession>
<evidence type="ECO:0000256" key="1">
    <source>
        <dbReference type="ARBA" id="ARBA00001946"/>
    </source>
</evidence>
<comment type="cofactor">
    <cofactor evidence="1">
        <name>Mg(2+)</name>
        <dbReference type="ChEBI" id="CHEBI:18420"/>
    </cofactor>
</comment>
<dbReference type="GO" id="GO:0004659">
    <property type="term" value="F:prenyltransferase activity"/>
    <property type="evidence" value="ECO:0007669"/>
    <property type="project" value="InterPro"/>
</dbReference>
<keyword evidence="5" id="KW-0460">Magnesium</keyword>
<keyword evidence="4" id="KW-0479">Metal-binding</keyword>
<protein>
    <recommendedName>
        <fullName evidence="8">Polyprenyl synthetase family protein</fullName>
    </recommendedName>
</protein>
<sequence length="293" mass="32173">MQSIGNTRVLNKLVELRGKLASYVFSSIESLFGDFSEEIRYMLYGGKMLRGAITLFVAERFGCGEADALPIAAAVELMHASSLVYDDISDGSEVRRGRPSYWKRFGLDEAVVAPHIAMSTAISLIAEHGGAEAVKESMVAWRMAAEGQLWDVRAKKGLEVRVPYRKLVAMKTGAVFGAACTLPLYPVRMHDMLAPAREFGLSLGTAYQVLDDIVDLVRGVGDSGSSLILLRESSGDFFGYGLSLLREELLALRALSSRLHGEFWELSVETLKVFAAEVGRDIEEKVCNVLREI</sequence>
<dbReference type="GO" id="GO:0008299">
    <property type="term" value="P:isoprenoid biosynthetic process"/>
    <property type="evidence" value="ECO:0007669"/>
    <property type="project" value="InterPro"/>
</dbReference>
<comment type="similarity">
    <text evidence="2 6">Belongs to the FPP/GGPP synthase family.</text>
</comment>
<dbReference type="SUPFAM" id="SSF48576">
    <property type="entry name" value="Terpenoid synthases"/>
    <property type="match status" value="1"/>
</dbReference>
<dbReference type="SFLD" id="SFLDS00005">
    <property type="entry name" value="Isoprenoid_Synthase_Type_I"/>
    <property type="match status" value="1"/>
</dbReference>
<dbReference type="PANTHER" id="PTHR12001:SF85">
    <property type="entry name" value="SHORT CHAIN ISOPRENYL DIPHOSPHATE SYNTHASE"/>
    <property type="match status" value="1"/>
</dbReference>
<dbReference type="GO" id="GO:0046872">
    <property type="term" value="F:metal ion binding"/>
    <property type="evidence" value="ECO:0007669"/>
    <property type="project" value="UniProtKB-KW"/>
</dbReference>
<reference evidence="7" key="1">
    <citation type="journal article" date="2020" name="mSystems">
        <title>Genome- and Community-Level Interaction Insights into Carbon Utilization and Element Cycling Functions of Hydrothermarchaeota in Hydrothermal Sediment.</title>
        <authorList>
            <person name="Zhou Z."/>
            <person name="Liu Y."/>
            <person name="Xu W."/>
            <person name="Pan J."/>
            <person name="Luo Z.H."/>
            <person name="Li M."/>
        </authorList>
    </citation>
    <scope>NUCLEOTIDE SEQUENCE [LARGE SCALE GENOMIC DNA]</scope>
    <source>
        <strain evidence="7">SpSt-8</strain>
    </source>
</reference>
<evidence type="ECO:0000256" key="6">
    <source>
        <dbReference type="RuleBase" id="RU004466"/>
    </source>
</evidence>
<dbReference type="Pfam" id="PF00348">
    <property type="entry name" value="polyprenyl_synt"/>
    <property type="match status" value="1"/>
</dbReference>
<dbReference type="InterPro" id="IPR000092">
    <property type="entry name" value="Polyprenyl_synt"/>
</dbReference>
<keyword evidence="3 6" id="KW-0808">Transferase</keyword>
<comment type="caution">
    <text evidence="7">The sequence shown here is derived from an EMBL/GenBank/DDBJ whole genome shotgun (WGS) entry which is preliminary data.</text>
</comment>
<evidence type="ECO:0000256" key="2">
    <source>
        <dbReference type="ARBA" id="ARBA00006706"/>
    </source>
</evidence>
<evidence type="ECO:0000256" key="3">
    <source>
        <dbReference type="ARBA" id="ARBA00022679"/>
    </source>
</evidence>
<name>A0A7C3WQC3_THEPE</name>
<dbReference type="PANTHER" id="PTHR12001">
    <property type="entry name" value="GERANYLGERANYL PYROPHOSPHATE SYNTHASE"/>
    <property type="match status" value="1"/>
</dbReference>
<evidence type="ECO:0000313" key="7">
    <source>
        <dbReference type="EMBL" id="HGB25322.1"/>
    </source>
</evidence>
<dbReference type="AlphaFoldDB" id="A0A7C3WQC3"/>
<dbReference type="PROSITE" id="PS00444">
    <property type="entry name" value="POLYPRENYL_SYNTHASE_2"/>
    <property type="match status" value="1"/>
</dbReference>
<dbReference type="PROSITE" id="PS00723">
    <property type="entry name" value="POLYPRENYL_SYNTHASE_1"/>
    <property type="match status" value="1"/>
</dbReference>
<evidence type="ECO:0000256" key="5">
    <source>
        <dbReference type="ARBA" id="ARBA00022842"/>
    </source>
</evidence>
<evidence type="ECO:0000256" key="4">
    <source>
        <dbReference type="ARBA" id="ARBA00022723"/>
    </source>
</evidence>
<dbReference type="EMBL" id="DTIB01000091">
    <property type="protein sequence ID" value="HGB25322.1"/>
    <property type="molecule type" value="Genomic_DNA"/>
</dbReference>
<dbReference type="Gene3D" id="1.10.600.10">
    <property type="entry name" value="Farnesyl Diphosphate Synthase"/>
    <property type="match status" value="1"/>
</dbReference>
<dbReference type="InterPro" id="IPR008949">
    <property type="entry name" value="Isoprenoid_synthase_dom_sf"/>
</dbReference>